<sequence>MTGTPGTSTSMPAPRNRWSLRGLGRRTSIAARLVALALVGPVALLAVVALGVEGFSRQQDASTDVQGYLAVAGEAAAVRFQSADWNGWQTAYAFDVLRGEPTAATDEGASRTAFLQSAQQLEAGLRVLADDDRVPAGVADEIATAQGAYDDFMAVDTTILADYAAGDPAAERRANELVIGEEIDNFTRLSDAIAAVDRAVQAAGADAAESARAEAASGRRMMIVAGLVGGALSIALGIGIAASVRGPLAALRRRLQSLAEDERADLTARLAVDGDDELGSIARSFNTFAGRVQETVSTLAASVSTLSASAQELAQSSVSISAAAVEASAQAGVVASAAGQVSGNVESVAQGSDEMSTVIREISRSAAEASAVASQAVHTAATTNADVIRLGEASREIGGVLHLIAGIASQTNLLALNATIEAARAGEAGKGFAVVATEVKELALETARATEDVGRRVAEIQQDTEAAVRSIEQISTVVARIDEHQATIAAAVEQQLATNTETSRNVAEAAVGAREIAGTIASVAEAAEQTTTQVAHAQRATDELAELAASLDLLVARFAY</sequence>
<protein>
    <submittedName>
        <fullName evidence="9">Methyl-accepting chemotaxis protein</fullName>
    </submittedName>
</protein>
<reference evidence="9 10" key="1">
    <citation type="submission" date="2021-09" db="EMBL/GenBank/DDBJ databases">
        <title>Whole genome sequence of Nocardioides sp. GBK3QG-3.</title>
        <authorList>
            <person name="Tuo L."/>
        </authorList>
    </citation>
    <scope>NUCLEOTIDE SEQUENCE [LARGE SCALE GENOMIC DNA]</scope>
    <source>
        <strain evidence="9 10">GBK3QG-3</strain>
    </source>
</reference>
<gene>
    <name evidence="9" type="ORF">K8U61_22685</name>
</gene>
<keyword evidence="6" id="KW-0472">Membrane</keyword>
<keyword evidence="3 5" id="KW-0807">Transducer</keyword>
<dbReference type="Pfam" id="PF00015">
    <property type="entry name" value="MCPsignal"/>
    <property type="match status" value="1"/>
</dbReference>
<dbReference type="SMART" id="SM00283">
    <property type="entry name" value="MA"/>
    <property type="match status" value="1"/>
</dbReference>
<evidence type="ECO:0000313" key="10">
    <source>
        <dbReference type="Proteomes" id="UP000780875"/>
    </source>
</evidence>
<keyword evidence="10" id="KW-1185">Reference proteome</keyword>
<dbReference type="InterPro" id="IPR003660">
    <property type="entry name" value="HAMP_dom"/>
</dbReference>
<dbReference type="Pfam" id="PF00672">
    <property type="entry name" value="HAMP"/>
    <property type="match status" value="1"/>
</dbReference>
<dbReference type="Gene3D" id="1.10.287.950">
    <property type="entry name" value="Methyl-accepting chemotaxis protein"/>
    <property type="match status" value="1"/>
</dbReference>
<evidence type="ECO:0000256" key="5">
    <source>
        <dbReference type="PROSITE-ProRule" id="PRU00284"/>
    </source>
</evidence>
<comment type="caution">
    <text evidence="9">The sequence shown here is derived from an EMBL/GenBank/DDBJ whole genome shotgun (WGS) entry which is preliminary data.</text>
</comment>
<feature type="domain" description="HAMP" evidence="8">
    <location>
        <begin position="242"/>
        <end position="297"/>
    </location>
</feature>
<keyword evidence="1 6" id="KW-0812">Transmembrane</keyword>
<proteinExistence type="inferred from homology"/>
<feature type="domain" description="Methyl-accepting transducer" evidence="7">
    <location>
        <begin position="302"/>
        <end position="545"/>
    </location>
</feature>
<dbReference type="PROSITE" id="PS50111">
    <property type="entry name" value="CHEMOTAXIS_TRANSDUC_2"/>
    <property type="match status" value="1"/>
</dbReference>
<evidence type="ECO:0000256" key="3">
    <source>
        <dbReference type="ARBA" id="ARBA00023224"/>
    </source>
</evidence>
<name>A0ABS7UJZ3_9ACTN</name>
<evidence type="ECO:0000313" key="9">
    <source>
        <dbReference type="EMBL" id="MBZ5740991.1"/>
    </source>
</evidence>
<dbReference type="RefSeq" id="WP_224125288.1">
    <property type="nucleotide sequence ID" value="NZ_JAIQZJ010000020.1"/>
</dbReference>
<keyword evidence="2 6" id="KW-1133">Transmembrane helix</keyword>
<feature type="transmembrane region" description="Helical" evidence="6">
    <location>
        <begin position="29"/>
        <end position="52"/>
    </location>
</feature>
<dbReference type="PANTHER" id="PTHR32089:SF112">
    <property type="entry name" value="LYSOZYME-LIKE PROTEIN-RELATED"/>
    <property type="match status" value="1"/>
</dbReference>
<dbReference type="SUPFAM" id="SSF58104">
    <property type="entry name" value="Methyl-accepting chemotaxis protein (MCP) signaling domain"/>
    <property type="match status" value="1"/>
</dbReference>
<organism evidence="9 10">
    <name type="scientific">Nocardioides mangrovi</name>
    <dbReference type="NCBI Taxonomy" id="2874580"/>
    <lineage>
        <taxon>Bacteria</taxon>
        <taxon>Bacillati</taxon>
        <taxon>Actinomycetota</taxon>
        <taxon>Actinomycetes</taxon>
        <taxon>Propionibacteriales</taxon>
        <taxon>Nocardioidaceae</taxon>
        <taxon>Nocardioides</taxon>
    </lineage>
</organism>
<dbReference type="PROSITE" id="PS50885">
    <property type="entry name" value="HAMP"/>
    <property type="match status" value="1"/>
</dbReference>
<accession>A0ABS7UJZ3</accession>
<dbReference type="InterPro" id="IPR004089">
    <property type="entry name" value="MCPsignal_dom"/>
</dbReference>
<evidence type="ECO:0000259" key="8">
    <source>
        <dbReference type="PROSITE" id="PS50885"/>
    </source>
</evidence>
<comment type="similarity">
    <text evidence="4">Belongs to the methyl-accepting chemotaxis (MCP) protein family.</text>
</comment>
<evidence type="ECO:0000259" key="7">
    <source>
        <dbReference type="PROSITE" id="PS50111"/>
    </source>
</evidence>
<dbReference type="PANTHER" id="PTHR32089">
    <property type="entry name" value="METHYL-ACCEPTING CHEMOTAXIS PROTEIN MCPB"/>
    <property type="match status" value="1"/>
</dbReference>
<evidence type="ECO:0000256" key="1">
    <source>
        <dbReference type="ARBA" id="ARBA00022692"/>
    </source>
</evidence>
<evidence type="ECO:0000256" key="4">
    <source>
        <dbReference type="ARBA" id="ARBA00029447"/>
    </source>
</evidence>
<dbReference type="Proteomes" id="UP000780875">
    <property type="component" value="Unassembled WGS sequence"/>
</dbReference>
<dbReference type="EMBL" id="JAIQZJ010000020">
    <property type="protein sequence ID" value="MBZ5740991.1"/>
    <property type="molecule type" value="Genomic_DNA"/>
</dbReference>
<dbReference type="CDD" id="cd06225">
    <property type="entry name" value="HAMP"/>
    <property type="match status" value="1"/>
</dbReference>
<evidence type="ECO:0000256" key="2">
    <source>
        <dbReference type="ARBA" id="ARBA00022989"/>
    </source>
</evidence>
<feature type="transmembrane region" description="Helical" evidence="6">
    <location>
        <begin position="222"/>
        <end position="244"/>
    </location>
</feature>
<dbReference type="SMART" id="SM00304">
    <property type="entry name" value="HAMP"/>
    <property type="match status" value="1"/>
</dbReference>
<evidence type="ECO:0000256" key="6">
    <source>
        <dbReference type="SAM" id="Phobius"/>
    </source>
</evidence>